<sequence length="109" mass="11414">MSRPSASEAGSAALFTLCFAFLLIGVSALVAIEIGQIGARRAEIRKIEAVGLAAMERAGGAGALACQIAQANFAIPCEFGGDEIALRPSWGPADWAVRVGWRAQQARVW</sequence>
<dbReference type="EMBL" id="CAEZSV010000002">
    <property type="protein sequence ID" value="CAB4544697.1"/>
    <property type="molecule type" value="Genomic_DNA"/>
</dbReference>
<name>A0A6J6C156_9ZZZZ</name>
<organism evidence="1">
    <name type="scientific">freshwater metagenome</name>
    <dbReference type="NCBI Taxonomy" id="449393"/>
    <lineage>
        <taxon>unclassified sequences</taxon>
        <taxon>metagenomes</taxon>
        <taxon>ecological metagenomes</taxon>
    </lineage>
</organism>
<evidence type="ECO:0000313" key="1">
    <source>
        <dbReference type="EMBL" id="CAB4544697.1"/>
    </source>
</evidence>
<protein>
    <submittedName>
        <fullName evidence="1">Unannotated protein</fullName>
    </submittedName>
</protein>
<accession>A0A6J6C156</accession>
<proteinExistence type="predicted"/>
<gene>
    <name evidence="1" type="ORF">UFOPK1506_00026</name>
</gene>
<reference evidence="1" key="1">
    <citation type="submission" date="2020-05" db="EMBL/GenBank/DDBJ databases">
        <authorList>
            <person name="Chiriac C."/>
            <person name="Salcher M."/>
            <person name="Ghai R."/>
            <person name="Kavagutti S V."/>
        </authorList>
    </citation>
    <scope>NUCLEOTIDE SEQUENCE</scope>
</reference>
<dbReference type="AlphaFoldDB" id="A0A6J6C156"/>